<keyword evidence="1" id="KW-0808">Transferase</keyword>
<evidence type="ECO:0000313" key="4">
    <source>
        <dbReference type="EMBL" id="BBT18086.1"/>
    </source>
</evidence>
<evidence type="ECO:0000256" key="1">
    <source>
        <dbReference type="ARBA" id="ARBA00022679"/>
    </source>
</evidence>
<dbReference type="GeneID" id="57399366"/>
<dbReference type="KEGG" id="poj:PtoMrB4_41480"/>
<dbReference type="GO" id="GO:0016747">
    <property type="term" value="F:acyltransferase activity, transferring groups other than amino-acyl groups"/>
    <property type="evidence" value="ECO:0007669"/>
    <property type="project" value="InterPro"/>
</dbReference>
<evidence type="ECO:0000313" key="6">
    <source>
        <dbReference type="Proteomes" id="UP000501237"/>
    </source>
</evidence>
<dbReference type="EMBL" id="AP022213">
    <property type="protein sequence ID" value="BBT18086.1"/>
    <property type="molecule type" value="Genomic_DNA"/>
</dbReference>
<dbReference type="Proteomes" id="UP000501237">
    <property type="component" value="Chromosome"/>
</dbReference>
<dbReference type="PROSITE" id="PS51186">
    <property type="entry name" value="GNAT"/>
    <property type="match status" value="1"/>
</dbReference>
<dbReference type="AlphaFoldDB" id="A0A1I0USL5"/>
<name>A0A1I0USL5_9GAMM</name>
<gene>
    <name evidence="5" type="ORF">PtoMrB4_41480</name>
    <name evidence="4" type="ORF">WP8S17C03_41350</name>
</gene>
<dbReference type="STRING" id="319939.SAMN05216263_12465"/>
<dbReference type="CDD" id="cd04301">
    <property type="entry name" value="NAT_SF"/>
    <property type="match status" value="1"/>
</dbReference>
<dbReference type="Proteomes" id="UP000515591">
    <property type="component" value="Chromosome"/>
</dbReference>
<proteinExistence type="predicted"/>
<dbReference type="InterPro" id="IPR000182">
    <property type="entry name" value="GNAT_dom"/>
</dbReference>
<sequence length="158" mass="17033">MQPSRLDPLPDSPFMTLELRAASPADAPALALLLHQLGPDEPQPDPTLLALRLENLPAGREVLVAEREGQLLGTCTVILVEHLAHNFARSAIVEDVVVDAEARGLGVGKALMEKAAERGRALGCYKLVLSSGLGREAAHAFYESLGYRRHGVSFYLDL</sequence>
<dbReference type="InterPro" id="IPR016181">
    <property type="entry name" value="Acyl_CoA_acyltransferase"/>
</dbReference>
<feature type="domain" description="N-acetyltransferase" evidence="3">
    <location>
        <begin position="17"/>
        <end position="158"/>
    </location>
</feature>
<evidence type="ECO:0000313" key="5">
    <source>
        <dbReference type="EMBL" id="BCA30171.1"/>
    </source>
</evidence>
<dbReference type="InterPro" id="IPR050832">
    <property type="entry name" value="Bact_Acetyltransf"/>
</dbReference>
<keyword evidence="2" id="KW-0012">Acyltransferase</keyword>
<reference evidence="5 6" key="2">
    <citation type="journal article" date="2020" name="Microbiol. Resour. Announc.">
        <title>Complete genome sequence of Pseudomonas otitidis strain MrB4, isolated from Lake Biwa in Japan.</title>
        <authorList>
            <person name="Miyazaki K."/>
            <person name="Hase E."/>
            <person name="Maruya T."/>
        </authorList>
    </citation>
    <scope>NUCLEOTIDE SEQUENCE [LARGE SCALE GENOMIC DNA]</scope>
    <source>
        <strain evidence="5 6">MrB4</strain>
    </source>
</reference>
<reference evidence="4 7" key="1">
    <citation type="submission" date="2019-12" db="EMBL/GenBank/DDBJ databases">
        <title>complete genome sequences of Pseudomonas otitidis str. WP8-S17-CRE-03 isolated from wastewater treatment plant effluent.</title>
        <authorList>
            <person name="Sekizuka T."/>
            <person name="Itokawa K."/>
            <person name="Yatsu K."/>
            <person name="Inamine Y."/>
            <person name="Kuroda M."/>
        </authorList>
    </citation>
    <scope>NUCLEOTIDE SEQUENCE [LARGE SCALE GENOMIC DNA]</scope>
    <source>
        <strain evidence="4 7">WP8-S17-CRE-03</strain>
    </source>
</reference>
<dbReference type="PANTHER" id="PTHR43877">
    <property type="entry name" value="AMINOALKYLPHOSPHONATE N-ACETYLTRANSFERASE-RELATED-RELATED"/>
    <property type="match status" value="1"/>
</dbReference>
<dbReference type="Gene3D" id="3.40.630.30">
    <property type="match status" value="1"/>
</dbReference>
<evidence type="ECO:0000256" key="2">
    <source>
        <dbReference type="ARBA" id="ARBA00023315"/>
    </source>
</evidence>
<dbReference type="PANTHER" id="PTHR43877:SF1">
    <property type="entry name" value="ACETYLTRANSFERASE"/>
    <property type="match status" value="1"/>
</dbReference>
<dbReference type="EMBL" id="AP022642">
    <property type="protein sequence ID" value="BCA30171.1"/>
    <property type="molecule type" value="Genomic_DNA"/>
</dbReference>
<dbReference type="Pfam" id="PF00583">
    <property type="entry name" value="Acetyltransf_1"/>
    <property type="match status" value="1"/>
</dbReference>
<dbReference type="RefSeq" id="WP_044411612.1">
    <property type="nucleotide sequence ID" value="NZ_AP022213.1"/>
</dbReference>
<protein>
    <recommendedName>
        <fullName evidence="3">N-acetyltransferase domain-containing protein</fullName>
    </recommendedName>
</protein>
<evidence type="ECO:0000259" key="3">
    <source>
        <dbReference type="PROSITE" id="PS51186"/>
    </source>
</evidence>
<organism evidence="4 7">
    <name type="scientific">Metapseudomonas otitidis</name>
    <dbReference type="NCBI Taxonomy" id="319939"/>
    <lineage>
        <taxon>Bacteria</taxon>
        <taxon>Pseudomonadati</taxon>
        <taxon>Pseudomonadota</taxon>
        <taxon>Gammaproteobacteria</taxon>
        <taxon>Pseudomonadales</taxon>
        <taxon>Pseudomonadaceae</taxon>
        <taxon>Metapseudomonas</taxon>
    </lineage>
</organism>
<accession>A0A1I0USL5</accession>
<dbReference type="SUPFAM" id="SSF55729">
    <property type="entry name" value="Acyl-CoA N-acyltransferases (Nat)"/>
    <property type="match status" value="1"/>
</dbReference>
<evidence type="ECO:0000313" key="7">
    <source>
        <dbReference type="Proteomes" id="UP000515591"/>
    </source>
</evidence>